<dbReference type="Proteomes" id="UP000095751">
    <property type="component" value="Unassembled WGS sequence"/>
</dbReference>
<dbReference type="OrthoDB" id="48408at2759"/>
<evidence type="ECO:0000313" key="2">
    <source>
        <dbReference type="EMBL" id="OEU22798.1"/>
    </source>
</evidence>
<dbReference type="KEGG" id="fcy:FRACYDRAFT_267385"/>
<sequence>MDHDKVSFDVHGLDRVEDNKEPEHLQEKFSEFNNEMKKLLSCDKNTAITAAMKEVMELHPDYFEDRILMFLRSVRFNAKSAARKMVNHFQEKKAKFGYGDGVMGRDVELSDLSRADINILESGMLQVLPIRDTAGRFIFVVQPAMLYRLKERGEGEGRVGKVWFYIFSKLLKDEEFQKKGMVLILYMVGLLNCKFPVASIICPQRKAIPYKINAIHICYDDDNTRPLIAMQKLYFLSKCDRARLRSHFGDHNEAIFKLQTYGIPVNNDYIQSDEFVSLKFHQEWVMMQKFKENQNLPVVRNTIIIINNVEADDDDCAENITVGQNDVLFGKHKKITQHPGNRDYRTLVQTYQVEYEQATKFAKTAIAERIVSFIHVEYGGRFLKFNKEEASWDEVGRYAAREKISHYFRQLRRKNPVKYSLSSSSLPSSIKRDTPLLSVLAAFGGTQDHEEEKIRKKCRQELNIID</sequence>
<dbReference type="InParanoid" id="A0A1E7FXB4"/>
<dbReference type="EMBL" id="KV784353">
    <property type="protein sequence ID" value="OEU22798.1"/>
    <property type="molecule type" value="Genomic_DNA"/>
</dbReference>
<name>A0A1E7FXB4_9STRA</name>
<proteinExistence type="predicted"/>
<keyword evidence="3" id="KW-1185">Reference proteome</keyword>
<dbReference type="Pfam" id="PF20710">
    <property type="entry name" value="DUF6824"/>
    <property type="match status" value="1"/>
</dbReference>
<protein>
    <recommendedName>
        <fullName evidence="1">DUF6824 domain-containing protein</fullName>
    </recommendedName>
</protein>
<gene>
    <name evidence="2" type="ORF">FRACYDRAFT_267385</name>
</gene>
<dbReference type="InterPro" id="IPR049227">
    <property type="entry name" value="DUF6824"/>
</dbReference>
<evidence type="ECO:0000313" key="3">
    <source>
        <dbReference type="Proteomes" id="UP000095751"/>
    </source>
</evidence>
<dbReference type="AlphaFoldDB" id="A0A1E7FXB4"/>
<reference evidence="2 3" key="1">
    <citation type="submission" date="2016-09" db="EMBL/GenBank/DDBJ databases">
        <title>Extensive genetic diversity and differential bi-allelic expression allows diatom success in the polar Southern Ocean.</title>
        <authorList>
            <consortium name="DOE Joint Genome Institute"/>
            <person name="Mock T."/>
            <person name="Otillar R.P."/>
            <person name="Strauss J."/>
            <person name="Dupont C."/>
            <person name="Frickenhaus S."/>
            <person name="Maumus F."/>
            <person name="Mcmullan M."/>
            <person name="Sanges R."/>
            <person name="Schmutz J."/>
            <person name="Toseland A."/>
            <person name="Valas R."/>
            <person name="Veluchamy A."/>
            <person name="Ward B.J."/>
            <person name="Allen A."/>
            <person name="Barry K."/>
            <person name="Falciatore A."/>
            <person name="Ferrante M."/>
            <person name="Fortunato A.E."/>
            <person name="Gloeckner G."/>
            <person name="Gruber A."/>
            <person name="Hipkin R."/>
            <person name="Janech M."/>
            <person name="Kroth P."/>
            <person name="Leese F."/>
            <person name="Lindquist E."/>
            <person name="Lyon B.R."/>
            <person name="Martin J."/>
            <person name="Mayer C."/>
            <person name="Parker M."/>
            <person name="Quesneville H."/>
            <person name="Raymond J."/>
            <person name="Uhlig C."/>
            <person name="Valentin K.U."/>
            <person name="Worden A.Z."/>
            <person name="Armbrust E.V."/>
            <person name="Bowler C."/>
            <person name="Green B."/>
            <person name="Moulton V."/>
            <person name="Van Oosterhout C."/>
            <person name="Grigoriev I."/>
        </authorList>
    </citation>
    <scope>NUCLEOTIDE SEQUENCE [LARGE SCALE GENOMIC DNA]</scope>
    <source>
        <strain evidence="2 3">CCMP1102</strain>
    </source>
</reference>
<feature type="domain" description="DUF6824" evidence="1">
    <location>
        <begin position="326"/>
        <end position="410"/>
    </location>
</feature>
<accession>A0A1E7FXB4</accession>
<evidence type="ECO:0000259" key="1">
    <source>
        <dbReference type="Pfam" id="PF20710"/>
    </source>
</evidence>
<organism evidence="2 3">
    <name type="scientific">Fragilariopsis cylindrus CCMP1102</name>
    <dbReference type="NCBI Taxonomy" id="635003"/>
    <lineage>
        <taxon>Eukaryota</taxon>
        <taxon>Sar</taxon>
        <taxon>Stramenopiles</taxon>
        <taxon>Ochrophyta</taxon>
        <taxon>Bacillariophyta</taxon>
        <taxon>Bacillariophyceae</taxon>
        <taxon>Bacillariophycidae</taxon>
        <taxon>Bacillariales</taxon>
        <taxon>Bacillariaceae</taxon>
        <taxon>Fragilariopsis</taxon>
    </lineage>
</organism>